<dbReference type="PRINTS" id="PR00019">
    <property type="entry name" value="LEURICHRPT"/>
</dbReference>
<reference evidence="5" key="1">
    <citation type="submission" date="2013-02" db="EMBL/GenBank/DDBJ databases">
        <authorList>
            <person name="Hughes D."/>
        </authorList>
    </citation>
    <scope>NUCLEOTIDE SEQUENCE</scope>
    <source>
        <strain>Durham</strain>
        <strain evidence="5">NC isolate 2 -- Noor lab</strain>
    </source>
</reference>
<dbReference type="InterPro" id="IPR001611">
    <property type="entry name" value="Leu-rich_rpt"/>
</dbReference>
<dbReference type="STRING" id="36166.T1GBB4"/>
<protein>
    <recommendedName>
        <fullName evidence="6">LRRCT domain-containing protein</fullName>
    </recommendedName>
</protein>
<dbReference type="PROSITE" id="PS51450">
    <property type="entry name" value="LRR"/>
    <property type="match status" value="8"/>
</dbReference>
<dbReference type="Proteomes" id="UP000015102">
    <property type="component" value="Unassembled WGS sequence"/>
</dbReference>
<evidence type="ECO:0000256" key="3">
    <source>
        <dbReference type="SAM" id="SignalP"/>
    </source>
</evidence>
<keyword evidence="1" id="KW-0433">Leucine-rich repeat</keyword>
<dbReference type="SMART" id="SM00365">
    <property type="entry name" value="LRR_SD22"/>
    <property type="match status" value="8"/>
</dbReference>
<keyword evidence="3" id="KW-0732">Signal</keyword>
<dbReference type="InterPro" id="IPR003591">
    <property type="entry name" value="Leu-rich_rpt_typical-subtyp"/>
</dbReference>
<dbReference type="PANTHER" id="PTHR24369">
    <property type="entry name" value="ANTIGEN BSP, PUTATIVE-RELATED"/>
    <property type="match status" value="1"/>
</dbReference>
<feature type="signal peptide" evidence="3">
    <location>
        <begin position="1"/>
        <end position="20"/>
    </location>
</feature>
<evidence type="ECO:0000313" key="5">
    <source>
        <dbReference type="Proteomes" id="UP000015102"/>
    </source>
</evidence>
<dbReference type="HOGENOM" id="CLU_425972_0_0_1"/>
<name>T1GBB4_MEGSC</name>
<reference evidence="4" key="2">
    <citation type="submission" date="2015-06" db="UniProtKB">
        <authorList>
            <consortium name="EnsemblMetazoa"/>
        </authorList>
    </citation>
    <scope>IDENTIFICATION</scope>
</reference>
<feature type="chain" id="PRO_5004577179" description="LRRCT domain-containing protein" evidence="3">
    <location>
        <begin position="21"/>
        <end position="643"/>
    </location>
</feature>
<dbReference type="Gene3D" id="3.80.10.10">
    <property type="entry name" value="Ribonuclease Inhibitor"/>
    <property type="match status" value="5"/>
</dbReference>
<dbReference type="PANTHER" id="PTHR24369:SF211">
    <property type="entry name" value="LEUCINE-RICH REPEAT-CONTAINING PROTEIN 15-LIKE"/>
    <property type="match status" value="1"/>
</dbReference>
<dbReference type="SUPFAM" id="SSF52058">
    <property type="entry name" value="L domain-like"/>
    <property type="match status" value="1"/>
</dbReference>
<proteinExistence type="predicted"/>
<dbReference type="InterPro" id="IPR050541">
    <property type="entry name" value="LRR_TM_domain-containing"/>
</dbReference>
<sequence>MEKIILVLVSAIICPGVVFGAALSKTVLYQAPDECKWSGFSENDIVLVCSLRTINSELERTNFSVIQAQNTVRLRLECNEGLYYRSSLGDGSFSTLSELRELTIDYCKLNNISDGAFRGLSDLRNLTIRTHNSDWSTMRLELSSESFIEFRQLDYLDLSLNNIWTIPEGLLCPLKILTHLNMSYNEIQDLSNFHFSASLTSRKSRICVFSALVRLKKLNLARNNMNYIADRALEGLVSLTTIDLSDNQLTSLPPELFSETKNIKEIYLRNNSINVLAPGIFSELADLLVLDLAKNELNSQWINIATFAGLKLLQLSNNYIDSIPENTFIELTNLHTLVLSHNRLTNIGPMTFYGLFGISILSLDFNRINKIDAIAFKNCSSLQELHINSNKLQRVPEALAYVPLLKTLDIGENLITNIENTSLNLLESLYGLRLTENLIDIIKRGVFDRMKSLQILNLSKNKVRHIEPGSFHKNIQLQAIRLDENHLKSIAGLFNELPTLMLLNISNNHMEKFDYSHIPNRLQWLDISANRINELSNYFEIESDISLTTFDASSNRLTEVTANSIPNSIEVLSLKNNHITTIQPYTFFKKPNLTSVDLFGNKLTTLEPNALRLSPVPAHKALPEFSIGEIHLNVIVIWIGYKK</sequence>
<dbReference type="SMART" id="SM00369">
    <property type="entry name" value="LRR_TYP"/>
    <property type="match status" value="15"/>
</dbReference>
<keyword evidence="5" id="KW-1185">Reference proteome</keyword>
<evidence type="ECO:0000256" key="1">
    <source>
        <dbReference type="ARBA" id="ARBA00022614"/>
    </source>
</evidence>
<accession>T1GBB4</accession>
<dbReference type="Pfam" id="PF13855">
    <property type="entry name" value="LRR_8"/>
    <property type="match status" value="6"/>
</dbReference>
<evidence type="ECO:0008006" key="6">
    <source>
        <dbReference type="Google" id="ProtNLM"/>
    </source>
</evidence>
<dbReference type="EnsemblMetazoa" id="MESCA000543-RA">
    <property type="protein sequence ID" value="MESCA000543-PA"/>
    <property type="gene ID" value="MESCA000543"/>
</dbReference>
<dbReference type="SMART" id="SM00364">
    <property type="entry name" value="LRR_BAC"/>
    <property type="match status" value="6"/>
</dbReference>
<dbReference type="SUPFAM" id="SSF52047">
    <property type="entry name" value="RNI-like"/>
    <property type="match status" value="1"/>
</dbReference>
<dbReference type="OMA" id="HCKALNG"/>
<dbReference type="GO" id="GO:0005886">
    <property type="term" value="C:plasma membrane"/>
    <property type="evidence" value="ECO:0007669"/>
    <property type="project" value="TreeGrafter"/>
</dbReference>
<evidence type="ECO:0000256" key="2">
    <source>
        <dbReference type="ARBA" id="ARBA00022737"/>
    </source>
</evidence>
<dbReference type="EMBL" id="CAQQ02075898">
    <property type="status" value="NOT_ANNOTATED_CDS"/>
    <property type="molecule type" value="Genomic_DNA"/>
</dbReference>
<dbReference type="InterPro" id="IPR032675">
    <property type="entry name" value="LRR_dom_sf"/>
</dbReference>
<evidence type="ECO:0000313" key="4">
    <source>
        <dbReference type="EnsemblMetazoa" id="MESCA000543-PA"/>
    </source>
</evidence>
<dbReference type="AlphaFoldDB" id="T1GBB4"/>
<organism evidence="4 5">
    <name type="scientific">Megaselia scalaris</name>
    <name type="common">Humpbacked fly</name>
    <name type="synonym">Phora scalaris</name>
    <dbReference type="NCBI Taxonomy" id="36166"/>
    <lineage>
        <taxon>Eukaryota</taxon>
        <taxon>Metazoa</taxon>
        <taxon>Ecdysozoa</taxon>
        <taxon>Arthropoda</taxon>
        <taxon>Hexapoda</taxon>
        <taxon>Insecta</taxon>
        <taxon>Pterygota</taxon>
        <taxon>Neoptera</taxon>
        <taxon>Endopterygota</taxon>
        <taxon>Diptera</taxon>
        <taxon>Brachycera</taxon>
        <taxon>Muscomorpha</taxon>
        <taxon>Platypezoidea</taxon>
        <taxon>Phoridae</taxon>
        <taxon>Megaseliini</taxon>
        <taxon>Megaselia</taxon>
    </lineage>
</organism>
<keyword evidence="2" id="KW-0677">Repeat</keyword>
<dbReference type="EMBL" id="CAQQ02075899">
    <property type="status" value="NOT_ANNOTATED_CDS"/>
    <property type="molecule type" value="Genomic_DNA"/>
</dbReference>